<feature type="transmembrane region" description="Helical" evidence="9">
    <location>
        <begin position="21"/>
        <end position="43"/>
    </location>
</feature>
<evidence type="ECO:0000256" key="6">
    <source>
        <dbReference type="ARBA" id="ARBA00022824"/>
    </source>
</evidence>
<dbReference type="GO" id="GO:0016020">
    <property type="term" value="C:membrane"/>
    <property type="evidence" value="ECO:0007669"/>
    <property type="project" value="InterPro"/>
</dbReference>
<evidence type="ECO:0000256" key="4">
    <source>
        <dbReference type="ARBA" id="ARBA00022679"/>
    </source>
</evidence>
<evidence type="ECO:0000256" key="9">
    <source>
        <dbReference type="SAM" id="Phobius"/>
    </source>
</evidence>
<sequence length="466" mass="52501">MLLNSMSSPVVSLRTLLMHPIFFIAVVGIAIRLIISPFVAVGYDIDYWAVIIRNIESGQGLYGLEGYYYTPVWGYSLSFQSMFHELFLNINVMGQKVPEFFQAEFYSEWWTANVTSTSFNFFLKIPFVISDIIVGYLIYWLIKDKTQDTKKATIGFTLWFLCPLIIIATSVSGMFDTFSILFALLCVVMVRKDKLFLAGILFSFAVLTKFFPAYFIFIILAYILVAHRTDGKAFSSILKAVAGAIIAFFVLMAPQIINGEMGESLLFITSRATSGSASTSILDVITNGAVVVFLLGIVVAAVMGYLLTKKSKEELDDSFFKYALFIAAFLFLYPPLPQYLVFLLPFLVIYISIRNGKFKWAWLLISIGGSLFILAANFSILMPAGAFTELTSSGHIMSLIDWFQQPIIMSYSATNLLLYVSGVIQYLGILAIMGLLGIEWYIDFRKSDVKIWAYMQMRFSLKRSKT</sequence>
<evidence type="ECO:0000256" key="7">
    <source>
        <dbReference type="ARBA" id="ARBA00022989"/>
    </source>
</evidence>
<dbReference type="GO" id="GO:0006506">
    <property type="term" value="P:GPI anchor biosynthetic process"/>
    <property type="evidence" value="ECO:0007669"/>
    <property type="project" value="InterPro"/>
</dbReference>
<dbReference type="GO" id="GO:0004376">
    <property type="term" value="F:GPI mannosyltransferase activity"/>
    <property type="evidence" value="ECO:0007669"/>
    <property type="project" value="InterPro"/>
</dbReference>
<evidence type="ECO:0000256" key="8">
    <source>
        <dbReference type="ARBA" id="ARBA00023136"/>
    </source>
</evidence>
<feature type="transmembrane region" description="Helical" evidence="9">
    <location>
        <begin position="154"/>
        <end position="175"/>
    </location>
</feature>
<evidence type="ECO:0000256" key="1">
    <source>
        <dbReference type="ARBA" id="ARBA00004477"/>
    </source>
</evidence>
<dbReference type="GO" id="GO:0051751">
    <property type="term" value="F:alpha-1,4-mannosyltransferase activity"/>
    <property type="evidence" value="ECO:0007669"/>
    <property type="project" value="InterPro"/>
</dbReference>
<evidence type="ECO:0000256" key="3">
    <source>
        <dbReference type="ARBA" id="ARBA00022676"/>
    </source>
</evidence>
<feature type="transmembrane region" description="Helical" evidence="9">
    <location>
        <begin position="195"/>
        <end position="225"/>
    </location>
</feature>
<keyword evidence="8 9" id="KW-0472">Membrane</keyword>
<dbReference type="PANTHER" id="PTHR12886:SF0">
    <property type="entry name" value="GPI MANNOSYLTRANSFERASE 1"/>
    <property type="match status" value="1"/>
</dbReference>
<dbReference type="HOGENOM" id="CLU_578228_0_0_2"/>
<evidence type="ECO:0000256" key="5">
    <source>
        <dbReference type="ARBA" id="ARBA00022692"/>
    </source>
</evidence>
<evidence type="ECO:0000313" key="10">
    <source>
        <dbReference type="EMBL" id="AIZ57020.1"/>
    </source>
</evidence>
<feature type="transmembrane region" description="Helical" evidence="9">
    <location>
        <begin position="339"/>
        <end position="355"/>
    </location>
</feature>
<dbReference type="AlphaFoldDB" id="A0A0A7LCY2"/>
<keyword evidence="11" id="KW-1185">Reference proteome</keyword>
<dbReference type="InterPro" id="IPR007704">
    <property type="entry name" value="PIG-M"/>
</dbReference>
<keyword evidence="6" id="KW-0256">Endoplasmic reticulum</keyword>
<evidence type="ECO:0000256" key="2">
    <source>
        <dbReference type="ARBA" id="ARBA00004922"/>
    </source>
</evidence>
<dbReference type="EMBL" id="CP010070">
    <property type="protein sequence ID" value="AIZ57020.1"/>
    <property type="molecule type" value="Genomic_DNA"/>
</dbReference>
<name>A0A0A7LCY2_9ARCH</name>
<proteinExistence type="predicted"/>
<evidence type="ECO:0008006" key="12">
    <source>
        <dbReference type="Google" id="ProtNLM"/>
    </source>
</evidence>
<keyword evidence="5 9" id="KW-0812">Transmembrane</keyword>
<keyword evidence="3" id="KW-0328">Glycosyltransferase</keyword>
<gene>
    <name evidence="10" type="ORF">Mpt1_c11580</name>
</gene>
<feature type="transmembrane region" description="Helical" evidence="9">
    <location>
        <begin position="121"/>
        <end position="142"/>
    </location>
</feature>
<accession>A0A0A7LCY2</accession>
<organism evidence="10 11">
    <name type="scientific">Candidatus Methanoplasma termitum</name>
    <dbReference type="NCBI Taxonomy" id="1577791"/>
    <lineage>
        <taxon>Archaea</taxon>
        <taxon>Methanobacteriati</taxon>
        <taxon>Thermoplasmatota</taxon>
        <taxon>Thermoplasmata</taxon>
        <taxon>Methanomassiliicoccales</taxon>
        <taxon>Methanomassiliicoccaceae</taxon>
        <taxon>Candidatus Methanoplasma</taxon>
    </lineage>
</organism>
<protein>
    <recommendedName>
        <fullName evidence="12">Glycosyltransferase RgtA/B/C/D-like domain-containing protein</fullName>
    </recommendedName>
</protein>
<feature type="transmembrane region" description="Helical" evidence="9">
    <location>
        <begin position="237"/>
        <end position="257"/>
    </location>
</feature>
<dbReference type="STRING" id="1577791.Mpt1_c11580"/>
<reference evidence="10 11" key="1">
    <citation type="journal article" date="2014" name="Appl. Environ. Microbiol.">
        <title>Comparative Genome Analysis of 'Candidatus Methanoplasma termitum' Indicates a New Mode of Energy Metabolism in the Seventh Order of Methanogens.</title>
        <authorList>
            <person name="Lang K."/>
            <person name="Schuldes J."/>
            <person name="Klingl A."/>
            <person name="Poehlein A."/>
            <person name="Daniel R."/>
            <person name="Brune A."/>
        </authorList>
    </citation>
    <scope>NUCLEOTIDE SEQUENCE [LARGE SCALE GENOMIC DNA]</scope>
    <source>
        <strain evidence="11">Mpt1</strain>
    </source>
</reference>
<evidence type="ECO:0000313" key="11">
    <source>
        <dbReference type="Proteomes" id="UP000030787"/>
    </source>
</evidence>
<feature type="transmembrane region" description="Helical" evidence="9">
    <location>
        <begin position="416"/>
        <end position="442"/>
    </location>
</feature>
<comment type="pathway">
    <text evidence="2">Protein modification; protein glycosylation.</text>
</comment>
<dbReference type="InterPro" id="IPR004856">
    <property type="entry name" value="Glyco_trans_ALG6/ALG8"/>
</dbReference>
<dbReference type="PANTHER" id="PTHR12886">
    <property type="entry name" value="PIG-M MANNOSYLTRANSFERASE"/>
    <property type="match status" value="1"/>
</dbReference>
<comment type="subcellular location">
    <subcellularLocation>
        <location evidence="1">Endoplasmic reticulum membrane</location>
        <topology evidence="1">Multi-pass membrane protein</topology>
    </subcellularLocation>
</comment>
<dbReference type="KEGG" id="mear:Mpt1_c11580"/>
<feature type="transmembrane region" description="Helical" evidence="9">
    <location>
        <begin position="362"/>
        <end position="382"/>
    </location>
</feature>
<feature type="transmembrane region" description="Helical" evidence="9">
    <location>
        <begin position="284"/>
        <end position="306"/>
    </location>
</feature>
<dbReference type="Pfam" id="PF03155">
    <property type="entry name" value="Alg6_Alg8"/>
    <property type="match status" value="1"/>
</dbReference>
<dbReference type="Proteomes" id="UP000030787">
    <property type="component" value="Chromosome"/>
</dbReference>
<keyword evidence="7 9" id="KW-1133">Transmembrane helix</keyword>
<keyword evidence="4" id="KW-0808">Transferase</keyword>